<name>A0A7X9S226_9BACT</name>
<comment type="caution">
    <text evidence="1">The sequence shown here is derived from an EMBL/GenBank/DDBJ whole genome shotgun (WGS) entry which is preliminary data.</text>
</comment>
<proteinExistence type="predicted"/>
<dbReference type="NCBIfam" id="TIGR03696">
    <property type="entry name" value="Rhs_assc_core"/>
    <property type="match status" value="1"/>
</dbReference>
<dbReference type="Proteomes" id="UP000576082">
    <property type="component" value="Unassembled WGS sequence"/>
</dbReference>
<accession>A0A7X9S226</accession>
<dbReference type="EMBL" id="JABANE010000255">
    <property type="protein sequence ID" value="NME72948.1"/>
    <property type="molecule type" value="Genomic_DNA"/>
</dbReference>
<keyword evidence="2" id="KW-1185">Reference proteome</keyword>
<evidence type="ECO:0008006" key="3">
    <source>
        <dbReference type="Google" id="ProtNLM"/>
    </source>
</evidence>
<dbReference type="InterPro" id="IPR032871">
    <property type="entry name" value="AHH_dom_containing"/>
</dbReference>
<protein>
    <recommendedName>
        <fullName evidence="3">RHS repeat-associated core domain-containing protein</fullName>
    </recommendedName>
</protein>
<dbReference type="InterPro" id="IPR022385">
    <property type="entry name" value="Rhs_assc_core"/>
</dbReference>
<dbReference type="Pfam" id="PF14412">
    <property type="entry name" value="AHH"/>
    <property type="match status" value="1"/>
</dbReference>
<organism evidence="1 2">
    <name type="scientific">Flammeovirga aprica JL-4</name>
    <dbReference type="NCBI Taxonomy" id="694437"/>
    <lineage>
        <taxon>Bacteria</taxon>
        <taxon>Pseudomonadati</taxon>
        <taxon>Bacteroidota</taxon>
        <taxon>Cytophagia</taxon>
        <taxon>Cytophagales</taxon>
        <taxon>Flammeovirgaceae</taxon>
        <taxon>Flammeovirga</taxon>
    </lineage>
</organism>
<evidence type="ECO:0000313" key="1">
    <source>
        <dbReference type="EMBL" id="NME72948.1"/>
    </source>
</evidence>
<dbReference type="RefSeq" id="WP_169661101.1">
    <property type="nucleotide sequence ID" value="NZ_JABANE010000255.1"/>
</dbReference>
<sequence>MRGYRYGFQGQEEDGETGWVNYKYRMHNPVIGRFFAIDPLTKKYPHNSPYAFSENKVIQFIELEGLEIALTTPWYNTSPETYLATAESVTEEHLHTALDIAGGAPVVGEPIDALHGVVYLAQGKYYEATLSGISILPIIGDAAAKGWKYAAMYGSEIPKLKGKTKWFKSFSNAVEFANNYGKYGEKVASAIASRSNLRNVGDKMFGSVDWVAHHVIPVSMLKESEVVRKAVEAGFKFNGKINGMPIETVLHNTGGHKKYNSWIKSKLDNWANDNIGFDGEAAKKFITETLLPDAQKVVKELTDNGQKIL</sequence>
<evidence type="ECO:0000313" key="2">
    <source>
        <dbReference type="Proteomes" id="UP000576082"/>
    </source>
</evidence>
<dbReference type="CDD" id="cd20745">
    <property type="entry name" value="FIX_RhsA_AHH_HNH-like"/>
    <property type="match status" value="1"/>
</dbReference>
<reference evidence="1 2" key="1">
    <citation type="submission" date="2020-04" db="EMBL/GenBank/DDBJ databases">
        <title>Flammeovirga sp. SR4, a novel species isolated from seawater.</title>
        <authorList>
            <person name="Wang X."/>
        </authorList>
    </citation>
    <scope>NUCLEOTIDE SEQUENCE [LARGE SCALE GENOMIC DNA]</scope>
    <source>
        <strain evidence="1 2">ATCC 23126</strain>
    </source>
</reference>
<dbReference type="AlphaFoldDB" id="A0A7X9S226"/>
<gene>
    <name evidence="1" type="ORF">HHU12_33630</name>
</gene>
<dbReference type="Gene3D" id="2.180.10.10">
    <property type="entry name" value="RHS repeat-associated core"/>
    <property type="match status" value="1"/>
</dbReference>